<organism evidence="2 3">
    <name type="scientific">Coptis chinensis</name>
    <dbReference type="NCBI Taxonomy" id="261450"/>
    <lineage>
        <taxon>Eukaryota</taxon>
        <taxon>Viridiplantae</taxon>
        <taxon>Streptophyta</taxon>
        <taxon>Embryophyta</taxon>
        <taxon>Tracheophyta</taxon>
        <taxon>Spermatophyta</taxon>
        <taxon>Magnoliopsida</taxon>
        <taxon>Ranunculales</taxon>
        <taxon>Ranunculaceae</taxon>
        <taxon>Coptidoideae</taxon>
        <taxon>Coptis</taxon>
    </lineage>
</organism>
<dbReference type="OrthoDB" id="633625at2759"/>
<comment type="caution">
    <text evidence="2">The sequence shown here is derived from an EMBL/GenBank/DDBJ whole genome shotgun (WGS) entry which is preliminary data.</text>
</comment>
<dbReference type="InterPro" id="IPR032675">
    <property type="entry name" value="LRR_dom_sf"/>
</dbReference>
<sequence>MQDVVRTCILSRQWRNKCSLSHLEFNQPEFRSVQVFKNFVDCFLITHGRFEIRSFKLVMDDTVNEDEKLPDYVFKCHTLMELRLEYVDFHLPSTVCLPSLKILKLTANAIYGEKLTENLFSSCHVLGELIIRSCSWHDFNTIICSPPNLEMLELLEKEDGIDTSDIRICSPNLKELKYFGPTLPRIDEEIYSSLVTLDFKSCERPCFEPDYSVVELFKGIRNVAKLSLDYHYSSI</sequence>
<feature type="domain" description="F-box/LRR-repeat protein 15/At3g58940/PEG3-like LRR" evidence="1">
    <location>
        <begin position="61"/>
        <end position="134"/>
    </location>
</feature>
<dbReference type="PANTHER" id="PTHR31900:SF30">
    <property type="entry name" value="SUPERFAMILY PROTEIN, PUTATIVE-RELATED"/>
    <property type="match status" value="1"/>
</dbReference>
<evidence type="ECO:0000313" key="3">
    <source>
        <dbReference type="Proteomes" id="UP000631114"/>
    </source>
</evidence>
<keyword evidence="3" id="KW-1185">Reference proteome</keyword>
<reference evidence="2 3" key="1">
    <citation type="submission" date="2020-10" db="EMBL/GenBank/DDBJ databases">
        <title>The Coptis chinensis genome and diversification of protoberbering-type alkaloids.</title>
        <authorList>
            <person name="Wang B."/>
            <person name="Shu S."/>
            <person name="Song C."/>
            <person name="Liu Y."/>
        </authorList>
    </citation>
    <scope>NUCLEOTIDE SEQUENCE [LARGE SCALE GENOMIC DNA]</scope>
    <source>
        <strain evidence="2">HL-2020</strain>
        <tissue evidence="2">Leaf</tissue>
    </source>
</reference>
<evidence type="ECO:0000259" key="1">
    <source>
        <dbReference type="Pfam" id="PF24758"/>
    </source>
</evidence>
<proteinExistence type="predicted"/>
<dbReference type="AlphaFoldDB" id="A0A835LN31"/>
<dbReference type="InterPro" id="IPR050232">
    <property type="entry name" value="FBL13/AtMIF1-like"/>
</dbReference>
<accession>A0A835LN31</accession>
<dbReference type="InterPro" id="IPR055411">
    <property type="entry name" value="LRR_FXL15/At3g58940/PEG3-like"/>
</dbReference>
<gene>
    <name evidence="2" type="ORF">IFM89_016048</name>
</gene>
<dbReference type="SUPFAM" id="SSF52047">
    <property type="entry name" value="RNI-like"/>
    <property type="match status" value="1"/>
</dbReference>
<name>A0A835LN31_9MAGN</name>
<dbReference type="PANTHER" id="PTHR31900">
    <property type="entry name" value="F-BOX/RNI SUPERFAMILY PROTEIN-RELATED"/>
    <property type="match status" value="1"/>
</dbReference>
<evidence type="ECO:0000313" key="2">
    <source>
        <dbReference type="EMBL" id="KAF9601075.1"/>
    </source>
</evidence>
<dbReference type="Gene3D" id="3.80.10.10">
    <property type="entry name" value="Ribonuclease Inhibitor"/>
    <property type="match status" value="1"/>
</dbReference>
<dbReference type="Proteomes" id="UP000631114">
    <property type="component" value="Unassembled WGS sequence"/>
</dbReference>
<dbReference type="Pfam" id="PF24758">
    <property type="entry name" value="LRR_At5g56370"/>
    <property type="match status" value="1"/>
</dbReference>
<dbReference type="EMBL" id="JADFTS010000006">
    <property type="protein sequence ID" value="KAF9601075.1"/>
    <property type="molecule type" value="Genomic_DNA"/>
</dbReference>
<protein>
    <recommendedName>
        <fullName evidence="1">F-box/LRR-repeat protein 15/At3g58940/PEG3-like LRR domain-containing protein</fullName>
    </recommendedName>
</protein>